<evidence type="ECO:0000313" key="2">
    <source>
        <dbReference type="Proteomes" id="UP000677082"/>
    </source>
</evidence>
<dbReference type="AlphaFoldDB" id="A0A919T776"/>
<dbReference type="RefSeq" id="WP_213004823.1">
    <property type="nucleotide sequence ID" value="NZ_BOQN01000009.1"/>
</dbReference>
<sequence length="69" mass="7386">MATLADLHEWRVTFTMGAGSARRAFVVQIPAVDEEHARKGAFGLALAINDAAGHVWKIGDEAVIERVAA</sequence>
<organism evidence="1 2">
    <name type="scientific">Paractinoplanes toevensis</name>
    <dbReference type="NCBI Taxonomy" id="571911"/>
    <lineage>
        <taxon>Bacteria</taxon>
        <taxon>Bacillati</taxon>
        <taxon>Actinomycetota</taxon>
        <taxon>Actinomycetes</taxon>
        <taxon>Micromonosporales</taxon>
        <taxon>Micromonosporaceae</taxon>
        <taxon>Paractinoplanes</taxon>
    </lineage>
</organism>
<comment type="caution">
    <text evidence="1">The sequence shown here is derived from an EMBL/GenBank/DDBJ whole genome shotgun (WGS) entry which is preliminary data.</text>
</comment>
<reference evidence="1 2" key="1">
    <citation type="submission" date="2021-03" db="EMBL/GenBank/DDBJ databases">
        <title>Whole genome shotgun sequence of Actinoplanes toevensis NBRC 105298.</title>
        <authorList>
            <person name="Komaki H."/>
            <person name="Tamura T."/>
        </authorList>
    </citation>
    <scope>NUCLEOTIDE SEQUENCE [LARGE SCALE GENOMIC DNA]</scope>
    <source>
        <strain evidence="1 2">NBRC 105298</strain>
    </source>
</reference>
<protein>
    <submittedName>
        <fullName evidence="1">Uncharacterized protein</fullName>
    </submittedName>
</protein>
<proteinExistence type="predicted"/>
<accession>A0A919T776</accession>
<keyword evidence="2" id="KW-1185">Reference proteome</keyword>
<gene>
    <name evidence="1" type="ORF">Ato02nite_006340</name>
</gene>
<name>A0A919T776_9ACTN</name>
<evidence type="ECO:0000313" key="1">
    <source>
        <dbReference type="EMBL" id="GIM88841.1"/>
    </source>
</evidence>
<dbReference type="EMBL" id="BOQN01000009">
    <property type="protein sequence ID" value="GIM88841.1"/>
    <property type="molecule type" value="Genomic_DNA"/>
</dbReference>
<dbReference type="Proteomes" id="UP000677082">
    <property type="component" value="Unassembled WGS sequence"/>
</dbReference>